<dbReference type="InterPro" id="IPR013766">
    <property type="entry name" value="Thioredoxin_domain"/>
</dbReference>
<dbReference type="PANTHER" id="PTHR45815:SF3">
    <property type="entry name" value="PROTEIN DISULFIDE-ISOMERASE A6"/>
    <property type="match status" value="1"/>
</dbReference>
<protein>
    <submittedName>
        <fullName evidence="3">Protein disulfide isomerase related protein</fullName>
        <ecNumber evidence="3">5.3.4.1</ecNumber>
    </submittedName>
</protein>
<keyword evidence="1" id="KW-0732">Signal</keyword>
<dbReference type="KEGG" id="bbo:BBOV_IV009100"/>
<dbReference type="GO" id="GO:0003756">
    <property type="term" value="F:protein disulfide isomerase activity"/>
    <property type="evidence" value="ECO:0007669"/>
    <property type="project" value="UniProtKB-EC"/>
</dbReference>
<sequence>MYSMRVFLLATAFFLSGARGNYGDSSSPVKVLYASSFDNAVANDGVSLVQFLDDTFDSSNFYRQYETVATCMKDVVNVYAVKDSSVMARFGISSFPSFKVFLGRGPSAKPDVVDYNGKLAVPDLVTFTMKNVNIHVNKKVRASIQNAGPTASTGKVISLTDAEFERLVVNDRSNQWLILFYAPWCRHCKAFHPEWARMAQSSGKVKVGSIDATVYTALAARYGVKGFPTIFLFPQGVKSPTTAIRYKGPRKAEDILQFAKSYYRNMGPPVKVDSVSDLKQRCSRPLCLLFFIPETSMDEHLSTISLVMEKHSSLPFEFCYTTAGRHLQWERVLGVYSTPAVFALNLSKNVYSVMRKEKLTFDNVKTFVSEILSGQSSAITLALSFEDNSDSRNEF</sequence>
<dbReference type="AlphaFoldDB" id="A7ARU5"/>
<dbReference type="Gene3D" id="3.40.30.10">
    <property type="entry name" value="Glutaredoxin"/>
    <property type="match status" value="3"/>
</dbReference>
<feature type="signal peptide" evidence="1">
    <location>
        <begin position="1"/>
        <end position="20"/>
    </location>
</feature>
<evidence type="ECO:0000256" key="1">
    <source>
        <dbReference type="SAM" id="SignalP"/>
    </source>
</evidence>
<reference evidence="4" key="2">
    <citation type="journal article" date="2020" name="Data Brief">
        <title>Transcriptome dataset of Babesia bovis life stages within vertebrate and invertebrate hosts.</title>
        <authorList>
            <person name="Ueti M.W."/>
            <person name="Johnson W.C."/>
            <person name="Kappmeyer L.S."/>
            <person name="Herndon D.R."/>
            <person name="Mousel M.R."/>
            <person name="Reif K.E."/>
            <person name="Taus N.S."/>
            <person name="Ifeonu O.O."/>
            <person name="Silva J.C."/>
            <person name="Suarez C.E."/>
            <person name="Brayton K.A."/>
        </authorList>
    </citation>
    <scope>NUCLEOTIDE SEQUENCE [LARGE SCALE GENOMIC DNA]</scope>
</reference>
<dbReference type="SUPFAM" id="SSF52833">
    <property type="entry name" value="Thioredoxin-like"/>
    <property type="match status" value="3"/>
</dbReference>
<dbReference type="PRINTS" id="PR00421">
    <property type="entry name" value="THIOREDOXIN"/>
</dbReference>
<evidence type="ECO:0000313" key="3">
    <source>
        <dbReference type="EMBL" id="EDO07264.1"/>
    </source>
</evidence>
<dbReference type="PANTHER" id="PTHR45815">
    <property type="entry name" value="PROTEIN DISULFIDE-ISOMERASE A6"/>
    <property type="match status" value="1"/>
</dbReference>
<feature type="chain" id="PRO_5005660417" evidence="1">
    <location>
        <begin position="21"/>
        <end position="395"/>
    </location>
</feature>
<dbReference type="OMA" id="KQKLWGW"/>
<accession>A7ARU5</accession>
<dbReference type="GO" id="GO:0005788">
    <property type="term" value="C:endoplasmic reticulum lumen"/>
    <property type="evidence" value="ECO:0007669"/>
    <property type="project" value="TreeGrafter"/>
</dbReference>
<dbReference type="RefSeq" id="XP_001610832.1">
    <property type="nucleotide sequence ID" value="XM_001610782.1"/>
</dbReference>
<keyword evidence="4" id="KW-1185">Reference proteome</keyword>
<comment type="caution">
    <text evidence="3">The sequence shown here is derived from an EMBL/GenBank/DDBJ whole genome shotgun (WGS) entry which is preliminary data.</text>
</comment>
<proteinExistence type="predicted"/>
<organism evidence="3 4">
    <name type="scientific">Babesia bovis</name>
    <dbReference type="NCBI Taxonomy" id="5865"/>
    <lineage>
        <taxon>Eukaryota</taxon>
        <taxon>Sar</taxon>
        <taxon>Alveolata</taxon>
        <taxon>Apicomplexa</taxon>
        <taxon>Aconoidasida</taxon>
        <taxon>Piroplasmida</taxon>
        <taxon>Babesiidae</taxon>
        <taxon>Babesia</taxon>
    </lineage>
</organism>
<gene>
    <name evidence="3" type="ORF">BBOV_IV009100</name>
</gene>
<keyword evidence="3" id="KW-0413">Isomerase</keyword>
<dbReference type="EMBL" id="AAXT01000002">
    <property type="protein sequence ID" value="EDO07264.1"/>
    <property type="molecule type" value="Genomic_DNA"/>
</dbReference>
<dbReference type="STRING" id="5865.A7ARU5"/>
<evidence type="ECO:0000259" key="2">
    <source>
        <dbReference type="PROSITE" id="PS51352"/>
    </source>
</evidence>
<feature type="domain" description="Thioredoxin" evidence="2">
    <location>
        <begin position="138"/>
        <end position="264"/>
    </location>
</feature>
<evidence type="ECO:0000313" key="4">
    <source>
        <dbReference type="Proteomes" id="UP000002173"/>
    </source>
</evidence>
<dbReference type="PROSITE" id="PS51352">
    <property type="entry name" value="THIOREDOXIN_2"/>
    <property type="match status" value="1"/>
</dbReference>
<dbReference type="EC" id="5.3.4.1" evidence="3"/>
<dbReference type="GO" id="GO:0015035">
    <property type="term" value="F:protein-disulfide reductase activity"/>
    <property type="evidence" value="ECO:0007669"/>
    <property type="project" value="TreeGrafter"/>
</dbReference>
<dbReference type="Pfam" id="PF00085">
    <property type="entry name" value="Thioredoxin"/>
    <property type="match status" value="1"/>
</dbReference>
<dbReference type="FunCoup" id="A7ARU5">
    <property type="interactions" value="324"/>
</dbReference>
<name>A7ARU5_BABBO</name>
<dbReference type="Proteomes" id="UP000002173">
    <property type="component" value="Unassembled WGS sequence"/>
</dbReference>
<dbReference type="VEuPathDB" id="PiroplasmaDB:BBOV_IV009100"/>
<dbReference type="GeneID" id="5479066"/>
<reference evidence="4" key="3">
    <citation type="journal article" date="2021" name="Int. J. Parasitol.">
        <title>Comparative analysis of gene expression between Babesia bovis blood stages and kinetes allowed by improved genome annotation.</title>
        <authorList>
            <person name="Ueti M.W."/>
            <person name="Johnson W.C."/>
            <person name="Kappmeyer L.S."/>
            <person name="Herndon D.R."/>
            <person name="Mousel M.R."/>
            <person name="Reif K.E."/>
            <person name="Taus N.S."/>
            <person name="Ifeonu O.O."/>
            <person name="Silva J.C."/>
            <person name="Suarez C.E."/>
            <person name="Brayton K.A."/>
        </authorList>
    </citation>
    <scope>NUCLEOTIDE SEQUENCE [LARGE SCALE GENOMIC DNA]</scope>
</reference>
<reference evidence="3 4" key="1">
    <citation type="journal article" date="2007" name="PLoS Pathog.">
        <title>Genome sequence of Babesia bovis and comparative analysis of apicomplexan hemoprotozoa.</title>
        <authorList>
            <person name="Brayton K.A."/>
            <person name="Lau A.O.T."/>
            <person name="Herndon D.R."/>
            <person name="Hannick L."/>
            <person name="Kappmeyer L.S."/>
            <person name="Berens S.J."/>
            <person name="Bidwell S.L."/>
            <person name="Brown W.C."/>
            <person name="Crabtree J."/>
            <person name="Fadrosh D."/>
            <person name="Feldblum T."/>
            <person name="Forberger H.A."/>
            <person name="Haas B.J."/>
            <person name="Howell J.M."/>
            <person name="Khouri H."/>
            <person name="Koo H."/>
            <person name="Mann D.J."/>
            <person name="Norimine J."/>
            <person name="Paulsen I.T."/>
            <person name="Radune D."/>
            <person name="Ren Q."/>
            <person name="Smith R.K. Jr."/>
            <person name="Suarez C.E."/>
            <person name="White O."/>
            <person name="Wortman J.R."/>
            <person name="Knowles D.P. Jr."/>
            <person name="McElwain T.F."/>
            <person name="Nene V.M."/>
        </authorList>
    </citation>
    <scope>NUCLEOTIDE SEQUENCE [LARGE SCALE GENOMIC DNA]</scope>
    <source>
        <strain evidence="3">T2Bo</strain>
    </source>
</reference>
<dbReference type="GO" id="GO:0034976">
    <property type="term" value="P:response to endoplasmic reticulum stress"/>
    <property type="evidence" value="ECO:0007669"/>
    <property type="project" value="TreeGrafter"/>
</dbReference>
<dbReference type="eggNOG" id="KOG0191">
    <property type="taxonomic scope" value="Eukaryota"/>
</dbReference>
<dbReference type="InParanoid" id="A7ARU5"/>
<dbReference type="InterPro" id="IPR036249">
    <property type="entry name" value="Thioredoxin-like_sf"/>
</dbReference>